<feature type="transmembrane region" description="Helical" evidence="3">
    <location>
        <begin position="158"/>
        <end position="180"/>
    </location>
</feature>
<proteinExistence type="inferred from homology"/>
<evidence type="ECO:0000256" key="3">
    <source>
        <dbReference type="SAM" id="Phobius"/>
    </source>
</evidence>
<dbReference type="InterPro" id="IPR011701">
    <property type="entry name" value="MFS"/>
</dbReference>
<dbReference type="Proteomes" id="UP000774326">
    <property type="component" value="Unassembled WGS sequence"/>
</dbReference>
<name>A0A9P8TIS6_WICPI</name>
<evidence type="ECO:0000256" key="1">
    <source>
        <dbReference type="ARBA" id="ARBA00004141"/>
    </source>
</evidence>
<feature type="transmembrane region" description="Helical" evidence="3">
    <location>
        <begin position="55"/>
        <end position="85"/>
    </location>
</feature>
<feature type="domain" description="Major facilitator superfamily (MFS) profile" evidence="4">
    <location>
        <begin position="61"/>
        <end position="453"/>
    </location>
</feature>
<feature type="transmembrane region" description="Helical" evidence="3">
    <location>
        <begin position="336"/>
        <end position="357"/>
    </location>
</feature>
<sequence length="497" mass="55202">MANKDCKSSDDEHISTKELQLEENVPETSLDDVAAKYKGAFNEDDYIDLPPDGGVTAWLCCFAIVCINFATWGINVSFSIFLNFYLTNNVFPEAKPYDYAFIGGVVVCFTLLLTPVSALILHKYGYKACVCTGVIFQLAAYFGAAFSRNIHELFFTQGVLQGIAIGLIFGANLIVLPSWFLKKRAIANGFSHFGIGLGGVTFSLIINKMLESMQNQRYALIAVGSISAVICLSAMFLVKVRVPKNARITEDNNSSKDILKNVFRFEVLKSWPLQLAAIWSGLCQISYTILMFSLSNYATSLGFSKNQATIVNVCFNVGQAFGRPLMGLISDIVGRVNFTIFATAYGVVMVLAVWINIDQYYQLVIFSVFLGLFAGIASVNIVPLVVDVVGLNDYPPALSYVNMIAAFCSLIAEAIGLNLRDYSLQNPYLHCQIFVGCVYFSALILLLPYREWKVNRMLVQLKDSTTIDESTRVEYTKLHNDRTIIGYLRRCLYAVKT</sequence>
<organism evidence="5 6">
    <name type="scientific">Wickerhamomyces pijperi</name>
    <name type="common">Yeast</name>
    <name type="synonym">Pichia pijperi</name>
    <dbReference type="NCBI Taxonomy" id="599730"/>
    <lineage>
        <taxon>Eukaryota</taxon>
        <taxon>Fungi</taxon>
        <taxon>Dikarya</taxon>
        <taxon>Ascomycota</taxon>
        <taxon>Saccharomycotina</taxon>
        <taxon>Saccharomycetes</taxon>
        <taxon>Phaffomycetales</taxon>
        <taxon>Wickerhamomycetaceae</taxon>
        <taxon>Wickerhamomyces</taxon>
    </lineage>
</organism>
<dbReference type="PANTHER" id="PTHR11360:SF315">
    <property type="entry name" value="TRANSPORTER MCH2-RELATED"/>
    <property type="match status" value="1"/>
</dbReference>
<keyword evidence="3" id="KW-0812">Transmembrane</keyword>
<feature type="transmembrane region" description="Helical" evidence="3">
    <location>
        <begin position="186"/>
        <end position="206"/>
    </location>
</feature>
<reference evidence="5" key="2">
    <citation type="submission" date="2021-01" db="EMBL/GenBank/DDBJ databases">
        <authorList>
            <person name="Schikora-Tamarit M.A."/>
        </authorList>
    </citation>
    <scope>NUCLEOTIDE SEQUENCE</scope>
    <source>
        <strain evidence="5">CBS2887</strain>
    </source>
</reference>
<dbReference type="OrthoDB" id="2213137at2759"/>
<comment type="caution">
    <text evidence="5">The sequence shown here is derived from an EMBL/GenBank/DDBJ whole genome shotgun (WGS) entry which is preliminary data.</text>
</comment>
<dbReference type="PROSITE" id="PS50850">
    <property type="entry name" value="MFS"/>
    <property type="match status" value="1"/>
</dbReference>
<evidence type="ECO:0000313" key="5">
    <source>
        <dbReference type="EMBL" id="KAH3680359.1"/>
    </source>
</evidence>
<feature type="transmembrane region" description="Helical" evidence="3">
    <location>
        <begin position="363"/>
        <end position="385"/>
    </location>
</feature>
<accession>A0A9P8TIS6</accession>
<dbReference type="SUPFAM" id="SSF103473">
    <property type="entry name" value="MFS general substrate transporter"/>
    <property type="match status" value="1"/>
</dbReference>
<feature type="transmembrane region" description="Helical" evidence="3">
    <location>
        <begin position="427"/>
        <end position="447"/>
    </location>
</feature>
<feature type="transmembrane region" description="Helical" evidence="3">
    <location>
        <begin position="218"/>
        <end position="238"/>
    </location>
</feature>
<evidence type="ECO:0000256" key="2">
    <source>
        <dbReference type="ARBA" id="ARBA00006727"/>
    </source>
</evidence>
<protein>
    <recommendedName>
        <fullName evidence="4">Major facilitator superfamily (MFS) profile domain-containing protein</fullName>
    </recommendedName>
</protein>
<dbReference type="GO" id="GO:0016020">
    <property type="term" value="C:membrane"/>
    <property type="evidence" value="ECO:0007669"/>
    <property type="project" value="UniProtKB-SubCell"/>
</dbReference>
<feature type="transmembrane region" description="Helical" evidence="3">
    <location>
        <begin position="97"/>
        <end position="118"/>
    </location>
</feature>
<reference evidence="5" key="1">
    <citation type="journal article" date="2021" name="Open Biol.">
        <title>Shared evolutionary footprints suggest mitochondrial oxidative damage underlies multiple complex I losses in fungi.</title>
        <authorList>
            <person name="Schikora-Tamarit M.A."/>
            <person name="Marcet-Houben M."/>
            <person name="Nosek J."/>
            <person name="Gabaldon T."/>
        </authorList>
    </citation>
    <scope>NUCLEOTIDE SEQUENCE</scope>
    <source>
        <strain evidence="5">CBS2887</strain>
    </source>
</reference>
<keyword evidence="6" id="KW-1185">Reference proteome</keyword>
<comment type="similarity">
    <text evidence="2">Belongs to the major facilitator superfamily. Monocarboxylate porter (TC 2.A.1.13) family.</text>
</comment>
<dbReference type="PANTHER" id="PTHR11360">
    <property type="entry name" value="MONOCARBOXYLATE TRANSPORTER"/>
    <property type="match status" value="1"/>
</dbReference>
<evidence type="ECO:0000259" key="4">
    <source>
        <dbReference type="PROSITE" id="PS50850"/>
    </source>
</evidence>
<gene>
    <name evidence="5" type="ORF">WICPIJ_008318</name>
</gene>
<dbReference type="Gene3D" id="1.20.1250.20">
    <property type="entry name" value="MFS general substrate transporter like domains"/>
    <property type="match status" value="2"/>
</dbReference>
<dbReference type="InterPro" id="IPR036259">
    <property type="entry name" value="MFS_trans_sf"/>
</dbReference>
<dbReference type="AlphaFoldDB" id="A0A9P8TIS6"/>
<keyword evidence="3" id="KW-0472">Membrane</keyword>
<feature type="transmembrane region" description="Helical" evidence="3">
    <location>
        <begin position="124"/>
        <end position="146"/>
    </location>
</feature>
<dbReference type="GO" id="GO:0022857">
    <property type="term" value="F:transmembrane transporter activity"/>
    <property type="evidence" value="ECO:0007669"/>
    <property type="project" value="InterPro"/>
</dbReference>
<feature type="transmembrane region" description="Helical" evidence="3">
    <location>
        <begin position="397"/>
        <end position="415"/>
    </location>
</feature>
<dbReference type="InterPro" id="IPR020846">
    <property type="entry name" value="MFS_dom"/>
</dbReference>
<evidence type="ECO:0000313" key="6">
    <source>
        <dbReference type="Proteomes" id="UP000774326"/>
    </source>
</evidence>
<keyword evidence="3" id="KW-1133">Transmembrane helix</keyword>
<dbReference type="InterPro" id="IPR050327">
    <property type="entry name" value="Proton-linked_MCT"/>
</dbReference>
<dbReference type="Pfam" id="PF07690">
    <property type="entry name" value="MFS_1"/>
    <property type="match status" value="1"/>
</dbReference>
<comment type="subcellular location">
    <subcellularLocation>
        <location evidence="1">Membrane</location>
        <topology evidence="1">Multi-pass membrane protein</topology>
    </subcellularLocation>
</comment>
<dbReference type="EMBL" id="JAEUBG010004746">
    <property type="protein sequence ID" value="KAH3680359.1"/>
    <property type="molecule type" value="Genomic_DNA"/>
</dbReference>